<reference evidence="1" key="1">
    <citation type="journal article" date="2021" name="PeerJ">
        <title>Extensive microbial diversity within the chicken gut microbiome revealed by metagenomics and culture.</title>
        <authorList>
            <person name="Gilroy R."/>
            <person name="Ravi A."/>
            <person name="Getino M."/>
            <person name="Pursley I."/>
            <person name="Horton D.L."/>
            <person name="Alikhan N.F."/>
            <person name="Baker D."/>
            <person name="Gharbi K."/>
            <person name="Hall N."/>
            <person name="Watson M."/>
            <person name="Adriaenssens E.M."/>
            <person name="Foster-Nyarko E."/>
            <person name="Jarju S."/>
            <person name="Secka A."/>
            <person name="Antonio M."/>
            <person name="Oren A."/>
            <person name="Chaudhuri R.R."/>
            <person name="La Ragione R."/>
            <person name="Hildebrand F."/>
            <person name="Pallen M.J."/>
        </authorList>
    </citation>
    <scope>NUCLEOTIDE SEQUENCE</scope>
    <source>
        <strain evidence="1">ChiGjej6B6-14162</strain>
    </source>
</reference>
<gene>
    <name evidence="1" type="ORF">H9977_05790</name>
</gene>
<accession>A0A9D1X8J4</accession>
<organism evidence="1 2">
    <name type="scientific">Candidatus Parabacteroides intestinipullorum</name>
    <dbReference type="NCBI Taxonomy" id="2838723"/>
    <lineage>
        <taxon>Bacteria</taxon>
        <taxon>Pseudomonadati</taxon>
        <taxon>Bacteroidota</taxon>
        <taxon>Bacteroidia</taxon>
        <taxon>Bacteroidales</taxon>
        <taxon>Tannerellaceae</taxon>
        <taxon>Parabacteroides</taxon>
    </lineage>
</organism>
<sequence length="255" mass="30623">MLVYSMTPEEKVMELKRDYWELMIQIKAWGDAFCKEARKMKNIHWITAFMEKHKVCKTHNGNEWHIYYRCRHGYCVYNCIIPMNGPRLYLLTYLAKPVHPVIREYTPHFMKRYSERFLRPKGINLSGIEALAYFESRTTNMINYLDDDDKTMYSVSDDGFVVSENLNGLELMKTFIARDEDLSKNKAYFTSQVVEMMMFYRFLIINQKDLTFPKVFEELKKVNLVDEKLLKAFETDFGKCQRLNYEDVIEYIRTR</sequence>
<dbReference type="EMBL" id="DXEL01000043">
    <property type="protein sequence ID" value="HIX74526.1"/>
    <property type="molecule type" value="Genomic_DNA"/>
</dbReference>
<protein>
    <submittedName>
        <fullName evidence="1">Uncharacterized protein</fullName>
    </submittedName>
</protein>
<comment type="caution">
    <text evidence="1">The sequence shown here is derived from an EMBL/GenBank/DDBJ whole genome shotgun (WGS) entry which is preliminary data.</text>
</comment>
<proteinExistence type="predicted"/>
<name>A0A9D1X8J4_9BACT</name>
<reference evidence="1" key="2">
    <citation type="submission" date="2021-04" db="EMBL/GenBank/DDBJ databases">
        <authorList>
            <person name="Gilroy R."/>
        </authorList>
    </citation>
    <scope>NUCLEOTIDE SEQUENCE</scope>
    <source>
        <strain evidence="1">ChiGjej6B6-14162</strain>
    </source>
</reference>
<evidence type="ECO:0000313" key="2">
    <source>
        <dbReference type="Proteomes" id="UP000886740"/>
    </source>
</evidence>
<dbReference type="AlphaFoldDB" id="A0A9D1X8J4"/>
<dbReference type="Proteomes" id="UP000886740">
    <property type="component" value="Unassembled WGS sequence"/>
</dbReference>
<evidence type="ECO:0000313" key="1">
    <source>
        <dbReference type="EMBL" id="HIX74526.1"/>
    </source>
</evidence>